<evidence type="ECO:0000313" key="4">
    <source>
        <dbReference type="Proteomes" id="UP000011991"/>
    </source>
</evidence>
<protein>
    <submittedName>
        <fullName evidence="3">Membrane protein</fullName>
    </submittedName>
</protein>
<evidence type="ECO:0000256" key="2">
    <source>
        <dbReference type="SAM" id="Phobius"/>
    </source>
</evidence>
<feature type="transmembrane region" description="Helical" evidence="2">
    <location>
        <begin position="331"/>
        <end position="354"/>
    </location>
</feature>
<dbReference type="AlphaFoldDB" id="M5RF73"/>
<keyword evidence="2" id="KW-0472">Membrane</keyword>
<reference evidence="3 4" key="1">
    <citation type="journal article" date="2013" name="Mar. Genomics">
        <title>Expression of sulfatases in Rhodopirellula baltica and the diversity of sulfatases in the genus Rhodopirellula.</title>
        <authorList>
            <person name="Wegner C.E."/>
            <person name="Richter-Heitmann T."/>
            <person name="Klindworth A."/>
            <person name="Klockow C."/>
            <person name="Richter M."/>
            <person name="Achstetter T."/>
            <person name="Glockner F.O."/>
            <person name="Harder J."/>
        </authorList>
    </citation>
    <scope>NUCLEOTIDE SEQUENCE [LARGE SCALE GENOMIC DNA]</scope>
    <source>
        <strain evidence="3 4">SM1</strain>
    </source>
</reference>
<dbReference type="Proteomes" id="UP000011991">
    <property type="component" value="Unassembled WGS sequence"/>
</dbReference>
<feature type="compositionally biased region" description="Polar residues" evidence="1">
    <location>
        <begin position="28"/>
        <end position="64"/>
    </location>
</feature>
<feature type="transmembrane region" description="Helical" evidence="2">
    <location>
        <begin position="307"/>
        <end position="325"/>
    </location>
</feature>
<keyword evidence="4" id="KW-1185">Reference proteome</keyword>
<feature type="transmembrane region" description="Helical" evidence="2">
    <location>
        <begin position="275"/>
        <end position="300"/>
    </location>
</feature>
<sequence length="447" mass="48416">MESNVLSLDTRFRNWDAAAHSHSLDSSRGPTTMRSDPSRRGVSQTESAGNKTSDAFETPPNASRSKSVNAGVLLAIAIACLVAITTFKVTQTPQTEPIVQNEFDVIVPKIVEPSRDVVRAAFFDREVEPEITKTDQLNRKAADRCIQRIGLLIRRYHRGVTPFVNDLTSISTRLGIVKRMPGDWWQEDNRIQSYVAEKFEKHLFSEQVLADDIAAILDDFRKEIDANQKRMLVNVHASLEVADLPEVQLDQYQTFYESISHRLQSFSAEQGATSVYNAIVVILISEAGSYAATTIVAGLLARFSATAVVGIAAGAGTTAGAAATGAGGGSFVGPVGTVVGLGVGLAVGLIIDWWMTDKFESKISEQLHDYLDMLEATLLDGAPHDRTTESLATQPGRPSTARGLGSIDNASGLKATLPLVCDQLVNAYRDQFFTKIVSPGVTHDEAH</sequence>
<dbReference type="EMBL" id="ANOG01000718">
    <property type="protein sequence ID" value="EMI18010.1"/>
    <property type="molecule type" value="Genomic_DNA"/>
</dbReference>
<gene>
    <name evidence="3" type="ORF">RMSM_05053</name>
</gene>
<comment type="caution">
    <text evidence="3">The sequence shown here is derived from an EMBL/GenBank/DDBJ whole genome shotgun (WGS) entry which is preliminary data.</text>
</comment>
<name>M5RF73_9BACT</name>
<evidence type="ECO:0000256" key="1">
    <source>
        <dbReference type="SAM" id="MobiDB-lite"/>
    </source>
</evidence>
<feature type="region of interest" description="Disordered" evidence="1">
    <location>
        <begin position="385"/>
        <end position="405"/>
    </location>
</feature>
<organism evidence="3 4">
    <name type="scientific">Rhodopirellula maiorica SM1</name>
    <dbReference type="NCBI Taxonomy" id="1265738"/>
    <lineage>
        <taxon>Bacteria</taxon>
        <taxon>Pseudomonadati</taxon>
        <taxon>Planctomycetota</taxon>
        <taxon>Planctomycetia</taxon>
        <taxon>Pirellulales</taxon>
        <taxon>Pirellulaceae</taxon>
        <taxon>Novipirellula</taxon>
    </lineage>
</organism>
<evidence type="ECO:0000313" key="3">
    <source>
        <dbReference type="EMBL" id="EMI18010.1"/>
    </source>
</evidence>
<feature type="region of interest" description="Disordered" evidence="1">
    <location>
        <begin position="19"/>
        <end position="64"/>
    </location>
</feature>
<keyword evidence="2" id="KW-1133">Transmembrane helix</keyword>
<proteinExistence type="predicted"/>
<accession>M5RF73</accession>
<dbReference type="PATRIC" id="fig|1265738.3.peg.5079"/>
<keyword evidence="2" id="KW-0812">Transmembrane</keyword>